<gene>
    <name evidence="1" type="ORF">NCTC13098_02187</name>
</gene>
<dbReference type="Proteomes" id="UP000274346">
    <property type="component" value="Chromosome"/>
</dbReference>
<proteinExistence type="predicted"/>
<dbReference type="EMBL" id="LR131271">
    <property type="protein sequence ID" value="VDR25854.1"/>
    <property type="molecule type" value="Genomic_DNA"/>
</dbReference>
<protein>
    <submittedName>
        <fullName evidence="1">Uncharacterized protein</fullName>
    </submittedName>
</protein>
<organism evidence="1 2">
    <name type="scientific">Raoultella terrigena</name>
    <name type="common">Klebsiella terrigena</name>
    <dbReference type="NCBI Taxonomy" id="577"/>
    <lineage>
        <taxon>Bacteria</taxon>
        <taxon>Pseudomonadati</taxon>
        <taxon>Pseudomonadota</taxon>
        <taxon>Gammaproteobacteria</taxon>
        <taxon>Enterobacterales</taxon>
        <taxon>Enterobacteriaceae</taxon>
        <taxon>Klebsiella/Raoultella group</taxon>
        <taxon>Raoultella</taxon>
    </lineage>
</organism>
<sequence length="59" mass="7002">MNKTIEAAKEFLGVEVFNKLYNQTHEKVISLKDKLKSVKQYLSEPVYQEVKNNNRLKFK</sequence>
<reference evidence="1 2" key="1">
    <citation type="submission" date="2018-12" db="EMBL/GenBank/DDBJ databases">
        <authorList>
            <consortium name="Pathogen Informatics"/>
        </authorList>
    </citation>
    <scope>NUCLEOTIDE SEQUENCE [LARGE SCALE GENOMIC DNA]</scope>
    <source>
        <strain evidence="1 2">NCTC13098</strain>
    </source>
</reference>
<dbReference type="KEGG" id="rtg:NCTC13098_02187"/>
<evidence type="ECO:0000313" key="1">
    <source>
        <dbReference type="EMBL" id="VDR25854.1"/>
    </source>
</evidence>
<accession>A0A3P8IUR1</accession>
<dbReference type="AlphaFoldDB" id="A0A3P8IUR1"/>
<name>A0A3P8IUR1_RAOTE</name>
<evidence type="ECO:0000313" key="2">
    <source>
        <dbReference type="Proteomes" id="UP000274346"/>
    </source>
</evidence>